<comment type="catalytic activity">
    <reaction evidence="7">
        <text>Endonucleolytic cleavage of RNA, removing 5'-extranucleotides from tRNA precursor.</text>
        <dbReference type="EC" id="3.1.26.5"/>
    </reaction>
</comment>
<dbReference type="Pfam" id="PF00825">
    <property type="entry name" value="Ribonuclease_P"/>
    <property type="match status" value="1"/>
</dbReference>
<keyword evidence="5 7" id="KW-0378">Hydrolase</keyword>
<evidence type="ECO:0000256" key="2">
    <source>
        <dbReference type="ARBA" id="ARBA00022694"/>
    </source>
</evidence>
<evidence type="ECO:0000313" key="10">
    <source>
        <dbReference type="Proteomes" id="UP000236735"/>
    </source>
</evidence>
<keyword evidence="3 7" id="KW-0540">Nuclease</keyword>
<dbReference type="InterPro" id="IPR020568">
    <property type="entry name" value="Ribosomal_Su5_D2-typ_SF"/>
</dbReference>
<dbReference type="GO" id="GO:0030677">
    <property type="term" value="C:ribonuclease P complex"/>
    <property type="evidence" value="ECO:0007669"/>
    <property type="project" value="TreeGrafter"/>
</dbReference>
<evidence type="ECO:0000256" key="4">
    <source>
        <dbReference type="ARBA" id="ARBA00022759"/>
    </source>
</evidence>
<organism evidence="9 10">
    <name type="scientific">Xylanibacter ruminicola</name>
    <name type="common">Prevotella ruminicola</name>
    <dbReference type="NCBI Taxonomy" id="839"/>
    <lineage>
        <taxon>Bacteria</taxon>
        <taxon>Pseudomonadati</taxon>
        <taxon>Bacteroidota</taxon>
        <taxon>Bacteroidia</taxon>
        <taxon>Bacteroidales</taxon>
        <taxon>Prevotellaceae</taxon>
        <taxon>Xylanibacter</taxon>
    </lineage>
</organism>
<dbReference type="PROSITE" id="PS00648">
    <property type="entry name" value="RIBONUCLEASE_P"/>
    <property type="match status" value="1"/>
</dbReference>
<keyword evidence="6 7" id="KW-0694">RNA-binding</keyword>
<dbReference type="Proteomes" id="UP000236735">
    <property type="component" value="Unassembled WGS sequence"/>
</dbReference>
<dbReference type="EC" id="3.1.26.5" evidence="7 8"/>
<evidence type="ECO:0000256" key="5">
    <source>
        <dbReference type="ARBA" id="ARBA00022801"/>
    </source>
</evidence>
<dbReference type="GO" id="GO:0004526">
    <property type="term" value="F:ribonuclease P activity"/>
    <property type="evidence" value="ECO:0007669"/>
    <property type="project" value="UniProtKB-UniRule"/>
</dbReference>
<accession>A0A1H5SX77</accession>
<keyword evidence="2 7" id="KW-0819">tRNA processing</keyword>
<dbReference type="InterPro" id="IPR020539">
    <property type="entry name" value="RNase_P_CS"/>
</dbReference>
<dbReference type="NCBIfam" id="TIGR00188">
    <property type="entry name" value="rnpA"/>
    <property type="match status" value="1"/>
</dbReference>
<reference evidence="9 10" key="1">
    <citation type="submission" date="2016-10" db="EMBL/GenBank/DDBJ databases">
        <authorList>
            <person name="de Groot N.N."/>
        </authorList>
    </citation>
    <scope>NUCLEOTIDE SEQUENCE [LARGE SCALE GENOMIC DNA]</scope>
    <source>
        <strain evidence="9 10">AR32</strain>
    </source>
</reference>
<comment type="subunit">
    <text evidence="7">Consists of a catalytic RNA component (M1 or rnpB) and a protein subunit.</text>
</comment>
<protein>
    <recommendedName>
        <fullName evidence="7 8">Ribonuclease P protein component</fullName>
        <shortName evidence="7">RNase P protein</shortName>
        <shortName evidence="7">RNaseP protein</shortName>
        <ecNumber evidence="7 8">3.1.26.5</ecNumber>
    </recommendedName>
    <alternativeName>
        <fullName evidence="7">Protein C5</fullName>
    </alternativeName>
</protein>
<dbReference type="AlphaFoldDB" id="A0A1H5SX77"/>
<evidence type="ECO:0000256" key="3">
    <source>
        <dbReference type="ARBA" id="ARBA00022722"/>
    </source>
</evidence>
<evidence type="ECO:0000313" key="9">
    <source>
        <dbReference type="EMBL" id="SEF54377.1"/>
    </source>
</evidence>
<dbReference type="GO" id="GO:0042781">
    <property type="term" value="F:3'-tRNA processing endoribonuclease activity"/>
    <property type="evidence" value="ECO:0007669"/>
    <property type="project" value="TreeGrafter"/>
</dbReference>
<sequence>MVAPTFKKQERIVSSLLIETLFGKGDSQSLAAFPLRAVYLQTERRQGCAPVQILISVPKKRFKHAVDRNRIKRQVREAYRHHKGLLCNYVPENQQLLIAFIWLSDRHCPTNEVEKRVVSILQRIATKS</sequence>
<dbReference type="InterPro" id="IPR014721">
    <property type="entry name" value="Ribsml_uS5_D2-typ_fold_subgr"/>
</dbReference>
<comment type="function">
    <text evidence="1 7">RNaseP catalyzes the removal of the 5'-leader sequence from pre-tRNA to produce the mature 5'-terminus. It can also cleave other RNA substrates such as 4.5S RNA. The protein component plays an auxiliary but essential role in vivo by binding to the 5'-leader sequence and broadening the substrate specificity of the ribozyme.</text>
</comment>
<keyword evidence="4 7" id="KW-0255">Endonuclease</keyword>
<dbReference type="PANTHER" id="PTHR33992">
    <property type="entry name" value="RIBONUCLEASE P PROTEIN COMPONENT"/>
    <property type="match status" value="1"/>
</dbReference>
<dbReference type="HAMAP" id="MF_00227">
    <property type="entry name" value="RNase_P"/>
    <property type="match status" value="1"/>
</dbReference>
<dbReference type="Gene3D" id="3.30.230.10">
    <property type="match status" value="1"/>
</dbReference>
<dbReference type="EMBL" id="FNUV01000002">
    <property type="protein sequence ID" value="SEF54377.1"/>
    <property type="molecule type" value="Genomic_DNA"/>
</dbReference>
<evidence type="ECO:0000256" key="6">
    <source>
        <dbReference type="ARBA" id="ARBA00022884"/>
    </source>
</evidence>
<dbReference type="SUPFAM" id="SSF54211">
    <property type="entry name" value="Ribosomal protein S5 domain 2-like"/>
    <property type="match status" value="1"/>
</dbReference>
<dbReference type="GO" id="GO:0001682">
    <property type="term" value="P:tRNA 5'-leader removal"/>
    <property type="evidence" value="ECO:0007669"/>
    <property type="project" value="UniProtKB-UniRule"/>
</dbReference>
<dbReference type="GO" id="GO:0000049">
    <property type="term" value="F:tRNA binding"/>
    <property type="evidence" value="ECO:0007669"/>
    <property type="project" value="UniProtKB-UniRule"/>
</dbReference>
<evidence type="ECO:0000256" key="8">
    <source>
        <dbReference type="NCBIfam" id="TIGR00188"/>
    </source>
</evidence>
<gene>
    <name evidence="7" type="primary">rnpA</name>
    <name evidence="9" type="ORF">SAMN05216354_0711</name>
</gene>
<evidence type="ECO:0000256" key="1">
    <source>
        <dbReference type="ARBA" id="ARBA00002663"/>
    </source>
</evidence>
<dbReference type="PANTHER" id="PTHR33992:SF1">
    <property type="entry name" value="RIBONUCLEASE P PROTEIN COMPONENT"/>
    <property type="match status" value="1"/>
</dbReference>
<comment type="similarity">
    <text evidence="7">Belongs to the RnpA family.</text>
</comment>
<evidence type="ECO:0000256" key="7">
    <source>
        <dbReference type="HAMAP-Rule" id="MF_00227"/>
    </source>
</evidence>
<proteinExistence type="inferred from homology"/>
<dbReference type="InterPro" id="IPR000100">
    <property type="entry name" value="RNase_P"/>
</dbReference>
<name>A0A1H5SX77_XYLRU</name>